<keyword evidence="3" id="KW-1185">Reference proteome</keyword>
<feature type="compositionally biased region" description="Basic and acidic residues" evidence="1">
    <location>
        <begin position="34"/>
        <end position="46"/>
    </location>
</feature>
<proteinExistence type="predicted"/>
<name>H2Y8U6_CIOSA</name>
<evidence type="ECO:0000313" key="2">
    <source>
        <dbReference type="Ensembl" id="ENSCSAVP00000001744.1"/>
    </source>
</evidence>
<evidence type="ECO:0000256" key="1">
    <source>
        <dbReference type="SAM" id="MobiDB-lite"/>
    </source>
</evidence>
<evidence type="ECO:0000313" key="3">
    <source>
        <dbReference type="Proteomes" id="UP000007875"/>
    </source>
</evidence>
<dbReference type="HOGENOM" id="CLU_2849013_0_0_1"/>
<organism evidence="2 3">
    <name type="scientific">Ciona savignyi</name>
    <name type="common">Pacific transparent sea squirt</name>
    <dbReference type="NCBI Taxonomy" id="51511"/>
    <lineage>
        <taxon>Eukaryota</taxon>
        <taxon>Metazoa</taxon>
        <taxon>Chordata</taxon>
        <taxon>Tunicata</taxon>
        <taxon>Ascidiacea</taxon>
        <taxon>Phlebobranchia</taxon>
        <taxon>Cionidae</taxon>
        <taxon>Ciona</taxon>
    </lineage>
</organism>
<dbReference type="Proteomes" id="UP000007875">
    <property type="component" value="Unassembled WGS sequence"/>
</dbReference>
<dbReference type="Ensembl" id="ENSCSAVT00000001775.1">
    <property type="protein sequence ID" value="ENSCSAVP00000001744.1"/>
    <property type="gene ID" value="ENSCSAVG00000001017.1"/>
</dbReference>
<protein>
    <submittedName>
        <fullName evidence="2">Uncharacterized protein</fullName>
    </submittedName>
</protein>
<reference evidence="3" key="1">
    <citation type="submission" date="2003-08" db="EMBL/GenBank/DDBJ databases">
        <authorList>
            <person name="Birren B."/>
            <person name="Nusbaum C."/>
            <person name="Abebe A."/>
            <person name="Abouelleil A."/>
            <person name="Adekoya E."/>
            <person name="Ait-zahra M."/>
            <person name="Allen N."/>
            <person name="Allen T."/>
            <person name="An P."/>
            <person name="Anderson M."/>
            <person name="Anderson S."/>
            <person name="Arachchi H."/>
            <person name="Armbruster J."/>
            <person name="Bachantsang P."/>
            <person name="Baldwin J."/>
            <person name="Barry A."/>
            <person name="Bayul T."/>
            <person name="Blitshsteyn B."/>
            <person name="Bloom T."/>
            <person name="Blye J."/>
            <person name="Boguslavskiy L."/>
            <person name="Borowsky M."/>
            <person name="Boukhgalter B."/>
            <person name="Brunache A."/>
            <person name="Butler J."/>
            <person name="Calixte N."/>
            <person name="Calvo S."/>
            <person name="Camarata J."/>
            <person name="Campo K."/>
            <person name="Chang J."/>
            <person name="Cheshatsang Y."/>
            <person name="Citroen M."/>
            <person name="Collymore A."/>
            <person name="Considine T."/>
            <person name="Cook A."/>
            <person name="Cooke P."/>
            <person name="Corum B."/>
            <person name="Cuomo C."/>
            <person name="David R."/>
            <person name="Dawoe T."/>
            <person name="Degray S."/>
            <person name="Dodge S."/>
            <person name="Dooley K."/>
            <person name="Dorje P."/>
            <person name="Dorjee K."/>
            <person name="Dorris L."/>
            <person name="Duffey N."/>
            <person name="Dupes A."/>
            <person name="Elkins T."/>
            <person name="Engels R."/>
            <person name="Erickson J."/>
            <person name="Farina A."/>
            <person name="Faro S."/>
            <person name="Ferreira P."/>
            <person name="Fischer H."/>
            <person name="Fitzgerald M."/>
            <person name="Foley K."/>
            <person name="Gage D."/>
            <person name="Galagan J."/>
            <person name="Gearin G."/>
            <person name="Gnerre S."/>
            <person name="Gnirke A."/>
            <person name="Goyette A."/>
            <person name="Graham J."/>
            <person name="Grandbois E."/>
            <person name="Gyaltsen K."/>
            <person name="Hafez N."/>
            <person name="Hagopian D."/>
            <person name="Hagos B."/>
            <person name="Hall J."/>
            <person name="Hatcher B."/>
            <person name="Heller A."/>
            <person name="Higgins H."/>
            <person name="Honan T."/>
            <person name="Horn A."/>
            <person name="Houde N."/>
            <person name="Hughes L."/>
            <person name="Hulme W."/>
            <person name="Husby E."/>
            <person name="Iliev I."/>
            <person name="Jaffe D."/>
            <person name="Jones C."/>
            <person name="Kamal M."/>
            <person name="Kamat A."/>
            <person name="Kamvysselis M."/>
            <person name="Karlsson E."/>
            <person name="Kells C."/>
            <person name="Kieu A."/>
            <person name="Kisner P."/>
            <person name="Kodira C."/>
            <person name="Kulbokas E."/>
            <person name="Labutti K."/>
            <person name="Lama D."/>
            <person name="Landers T."/>
            <person name="Leger J."/>
            <person name="Levine S."/>
            <person name="Lewis D."/>
            <person name="Lewis T."/>
            <person name="Lindblad-toh K."/>
            <person name="Liu X."/>
            <person name="Lokyitsang T."/>
            <person name="Lokyitsang Y."/>
            <person name="Lucien O."/>
            <person name="Lui A."/>
            <person name="Ma L.J."/>
            <person name="Mabbitt R."/>
            <person name="Macdonald J."/>
            <person name="Maclean C."/>
            <person name="Major J."/>
            <person name="Manning J."/>
            <person name="Marabella R."/>
            <person name="Maru K."/>
            <person name="Matthews C."/>
            <person name="Mauceli E."/>
            <person name="Mccarthy M."/>
            <person name="Mcdonough S."/>
            <person name="Mcghee T."/>
            <person name="Meldrim J."/>
            <person name="Meneus L."/>
            <person name="Mesirov J."/>
            <person name="Mihalev A."/>
            <person name="Mihova T."/>
            <person name="Mikkelsen T."/>
            <person name="Mlenga V."/>
            <person name="Moru K."/>
            <person name="Mozes J."/>
            <person name="Mulrain L."/>
            <person name="Munson G."/>
            <person name="Naylor J."/>
            <person name="Newes C."/>
            <person name="Nguyen C."/>
            <person name="Nguyen N."/>
            <person name="Nguyen T."/>
            <person name="Nicol R."/>
            <person name="Nielsen C."/>
            <person name="Nizzari M."/>
            <person name="Norbu C."/>
            <person name="Norbu N."/>
            <person name="O'donnell P."/>
            <person name="Okoawo O."/>
            <person name="O'leary S."/>
            <person name="Omotosho B."/>
            <person name="O'neill K."/>
            <person name="Osman S."/>
            <person name="Parker S."/>
            <person name="Perrin D."/>
            <person name="Phunkhang P."/>
            <person name="Piqani B."/>
            <person name="Purcell S."/>
            <person name="Rachupka T."/>
            <person name="Ramasamy U."/>
            <person name="Rameau R."/>
            <person name="Ray V."/>
            <person name="Raymond C."/>
            <person name="Retta R."/>
            <person name="Richardson S."/>
            <person name="Rise C."/>
            <person name="Rodriguez J."/>
            <person name="Rogers J."/>
            <person name="Rogov P."/>
            <person name="Rutman M."/>
            <person name="Schupbach R."/>
            <person name="Seaman C."/>
            <person name="Settipalli S."/>
            <person name="Sharpe T."/>
            <person name="Sheridan J."/>
            <person name="Sherpa N."/>
            <person name="Shi J."/>
            <person name="Smirnov S."/>
            <person name="Smith C."/>
            <person name="Sougnez C."/>
            <person name="Spencer B."/>
            <person name="Stalker J."/>
            <person name="Stange-thomann N."/>
            <person name="Stavropoulos S."/>
            <person name="Stetson K."/>
            <person name="Stone C."/>
            <person name="Stone S."/>
            <person name="Stubbs M."/>
            <person name="Talamas J."/>
            <person name="Tchuinga P."/>
            <person name="Tenzing P."/>
            <person name="Tesfaye S."/>
            <person name="Theodore J."/>
            <person name="Thoulutsang Y."/>
            <person name="Topham K."/>
            <person name="Towey S."/>
            <person name="Tsamla T."/>
            <person name="Tsomo N."/>
            <person name="Vallee D."/>
            <person name="Vassiliev H."/>
            <person name="Venkataraman V."/>
            <person name="Vinson J."/>
            <person name="Vo A."/>
            <person name="Wade C."/>
            <person name="Wang S."/>
            <person name="Wangchuk T."/>
            <person name="Wangdi T."/>
            <person name="Whittaker C."/>
            <person name="Wilkinson J."/>
            <person name="Wu Y."/>
            <person name="Wyman D."/>
            <person name="Yadav S."/>
            <person name="Yang S."/>
            <person name="Yang X."/>
            <person name="Yeager S."/>
            <person name="Yee E."/>
            <person name="Young G."/>
            <person name="Zainoun J."/>
            <person name="Zembeck L."/>
            <person name="Zimmer A."/>
            <person name="Zody M."/>
            <person name="Lander E."/>
        </authorList>
    </citation>
    <scope>NUCLEOTIDE SEQUENCE [LARGE SCALE GENOMIC DNA]</scope>
</reference>
<accession>H2Y8U6</accession>
<sequence>MKDEDEVIQHKRARRTIRNPIHKRTVMSEPQFDDDSKRNKPTKRDNLNAIQLLHDVTVGSDVRPR</sequence>
<feature type="compositionally biased region" description="Basic residues" evidence="1">
    <location>
        <begin position="10"/>
        <end position="25"/>
    </location>
</feature>
<reference evidence="2" key="2">
    <citation type="submission" date="2025-08" db="UniProtKB">
        <authorList>
            <consortium name="Ensembl"/>
        </authorList>
    </citation>
    <scope>IDENTIFICATION</scope>
</reference>
<dbReference type="AlphaFoldDB" id="H2Y8U6"/>
<reference evidence="2" key="3">
    <citation type="submission" date="2025-09" db="UniProtKB">
        <authorList>
            <consortium name="Ensembl"/>
        </authorList>
    </citation>
    <scope>IDENTIFICATION</scope>
</reference>
<feature type="region of interest" description="Disordered" evidence="1">
    <location>
        <begin position="1"/>
        <end position="49"/>
    </location>
</feature>
<dbReference type="InParanoid" id="H2Y8U6"/>